<dbReference type="AlphaFoldDB" id="A0A6A6RMR0"/>
<dbReference type="OrthoDB" id="3779880at2759"/>
<gene>
    <name evidence="1" type="ORF">P280DRAFT_473099</name>
</gene>
<dbReference type="Proteomes" id="UP000799753">
    <property type="component" value="Unassembled WGS sequence"/>
</dbReference>
<evidence type="ECO:0000313" key="1">
    <source>
        <dbReference type="EMBL" id="KAF2636556.1"/>
    </source>
</evidence>
<proteinExistence type="predicted"/>
<keyword evidence="2" id="KW-1185">Reference proteome</keyword>
<protein>
    <submittedName>
        <fullName evidence="1">Uncharacterized protein</fullName>
    </submittedName>
</protein>
<reference evidence="1" key="1">
    <citation type="journal article" date="2020" name="Stud. Mycol.">
        <title>101 Dothideomycetes genomes: a test case for predicting lifestyles and emergence of pathogens.</title>
        <authorList>
            <person name="Haridas S."/>
            <person name="Albert R."/>
            <person name="Binder M."/>
            <person name="Bloem J."/>
            <person name="Labutti K."/>
            <person name="Salamov A."/>
            <person name="Andreopoulos B."/>
            <person name="Baker S."/>
            <person name="Barry K."/>
            <person name="Bills G."/>
            <person name="Bluhm B."/>
            <person name="Cannon C."/>
            <person name="Castanera R."/>
            <person name="Culley D."/>
            <person name="Daum C."/>
            <person name="Ezra D."/>
            <person name="Gonzalez J."/>
            <person name="Henrissat B."/>
            <person name="Kuo A."/>
            <person name="Liang C."/>
            <person name="Lipzen A."/>
            <person name="Lutzoni F."/>
            <person name="Magnuson J."/>
            <person name="Mondo S."/>
            <person name="Nolan M."/>
            <person name="Ohm R."/>
            <person name="Pangilinan J."/>
            <person name="Park H.-J."/>
            <person name="Ramirez L."/>
            <person name="Alfaro M."/>
            <person name="Sun H."/>
            <person name="Tritt A."/>
            <person name="Yoshinaga Y."/>
            <person name="Zwiers L.-H."/>
            <person name="Turgeon B."/>
            <person name="Goodwin S."/>
            <person name="Spatafora J."/>
            <person name="Crous P."/>
            <person name="Grigoriev I."/>
        </authorList>
    </citation>
    <scope>NUCLEOTIDE SEQUENCE</scope>
    <source>
        <strain evidence="1">CBS 473.64</strain>
    </source>
</reference>
<organism evidence="1 2">
    <name type="scientific">Massarina eburnea CBS 473.64</name>
    <dbReference type="NCBI Taxonomy" id="1395130"/>
    <lineage>
        <taxon>Eukaryota</taxon>
        <taxon>Fungi</taxon>
        <taxon>Dikarya</taxon>
        <taxon>Ascomycota</taxon>
        <taxon>Pezizomycotina</taxon>
        <taxon>Dothideomycetes</taxon>
        <taxon>Pleosporomycetidae</taxon>
        <taxon>Pleosporales</taxon>
        <taxon>Massarineae</taxon>
        <taxon>Massarinaceae</taxon>
        <taxon>Massarina</taxon>
    </lineage>
</organism>
<evidence type="ECO:0000313" key="2">
    <source>
        <dbReference type="Proteomes" id="UP000799753"/>
    </source>
</evidence>
<dbReference type="EMBL" id="MU006798">
    <property type="protein sequence ID" value="KAF2636556.1"/>
    <property type="molecule type" value="Genomic_DNA"/>
</dbReference>
<accession>A0A6A6RMR0</accession>
<name>A0A6A6RMR0_9PLEO</name>
<sequence>MAAFEVYRFHDSYNNTIKYLFNPSKRQTTKDSEEPFGPVVLDEVIETFDPEFDEVPSTPITEPTPGTEFFRYTARDGADVRYQYDRTARNGKNYIIAIHRDPENWKTLSQEDLAVDDEEVLRRRFDWTTETTGLKRKDSVTDLSEPEVNV</sequence>